<dbReference type="GO" id="GO:0003677">
    <property type="term" value="F:DNA binding"/>
    <property type="evidence" value="ECO:0007669"/>
    <property type="project" value="UniProtKB-KW"/>
</dbReference>
<keyword evidence="3" id="KW-0044">Antibiotic</keyword>
<dbReference type="KEGG" id="spac:B1H29_00765"/>
<dbReference type="InterPro" id="IPR006311">
    <property type="entry name" value="TAT_signal"/>
</dbReference>
<dbReference type="NCBIfam" id="NF040680">
    <property type="entry name" value="chromo_anti"/>
    <property type="match status" value="1"/>
</dbReference>
<evidence type="ECO:0000256" key="6">
    <source>
        <dbReference type="SAM" id="SignalP"/>
    </source>
</evidence>
<evidence type="ECO:0000256" key="4">
    <source>
        <dbReference type="ARBA" id="ARBA00023125"/>
    </source>
</evidence>
<dbReference type="OrthoDB" id="4213788at2"/>
<evidence type="ECO:0000256" key="1">
    <source>
        <dbReference type="ARBA" id="ARBA00010648"/>
    </source>
</evidence>
<organism evidence="8 9">
    <name type="scientific">Streptomyces pactum</name>
    <dbReference type="NCBI Taxonomy" id="68249"/>
    <lineage>
        <taxon>Bacteria</taxon>
        <taxon>Bacillati</taxon>
        <taxon>Actinomycetota</taxon>
        <taxon>Actinomycetes</taxon>
        <taxon>Kitasatosporales</taxon>
        <taxon>Streptomycetaceae</taxon>
        <taxon>Streptomyces</taxon>
    </lineage>
</organism>
<gene>
    <name evidence="7" type="ORF">B1H29_00765</name>
    <name evidence="8" type="ORF">B1H29_36295</name>
</gene>
<dbReference type="AlphaFoldDB" id="A0A1S6JIJ8"/>
<evidence type="ECO:0000313" key="8">
    <source>
        <dbReference type="EMBL" id="AQS71581.1"/>
    </source>
</evidence>
<accession>A0A1S6JIJ8</accession>
<dbReference type="PROSITE" id="PS51318">
    <property type="entry name" value="TAT"/>
    <property type="match status" value="1"/>
</dbReference>
<evidence type="ECO:0000313" key="9">
    <source>
        <dbReference type="Proteomes" id="UP000189443"/>
    </source>
</evidence>
<evidence type="ECO:0008006" key="10">
    <source>
        <dbReference type="Google" id="ProtNLM"/>
    </source>
</evidence>
<evidence type="ECO:0000313" key="7">
    <source>
        <dbReference type="EMBL" id="AQS65675.1"/>
    </source>
</evidence>
<sequence length="138" mass="13611">MQIRSRLTKSGLLGAAAVAALAFSAAPASAAPAVTASPGSGLSDGQSVTVTGTGFPAGAEVAVAQCRENTTCTDTLTRATVGADGGFTAPYTVREQFTATDWSTGTGTPVTVDCGTQQCQLVAYQESTGPVGTGISFG</sequence>
<keyword evidence="5" id="KW-1015">Disulfide bond</keyword>
<feature type="chain" id="PRO_5010481116" description="Neocarzinostatin" evidence="6">
    <location>
        <begin position="31"/>
        <end position="138"/>
    </location>
</feature>
<name>A0A1S6JIJ8_9ACTN</name>
<comment type="similarity">
    <text evidence="1">Belongs to the neocarzinostatin family.</text>
</comment>
<dbReference type="Pfam" id="PF00960">
    <property type="entry name" value="Neocarzinostat"/>
    <property type="match status" value="1"/>
</dbReference>
<proteinExistence type="inferred from homology"/>
<dbReference type="KEGG" id="spac:B1H29_36295"/>
<dbReference type="PRINTS" id="PR01885">
    <property type="entry name" value="MACROMOMYCIN"/>
</dbReference>
<dbReference type="InterPro" id="IPR002186">
    <property type="entry name" value="Neocarzinostatin_fam"/>
</dbReference>
<keyword evidence="4" id="KW-0238">DNA-binding</keyword>
<dbReference type="GO" id="GO:0042742">
    <property type="term" value="P:defense response to bacterium"/>
    <property type="evidence" value="ECO:0007669"/>
    <property type="project" value="UniProtKB-KW"/>
</dbReference>
<keyword evidence="2" id="KW-0929">Antimicrobial</keyword>
<keyword evidence="6" id="KW-0732">Signal</keyword>
<dbReference type="InterPro" id="IPR027273">
    <property type="entry name" value="Neocarzinostatin-like"/>
</dbReference>
<feature type="signal peptide" evidence="6">
    <location>
        <begin position="1"/>
        <end position="30"/>
    </location>
</feature>
<reference evidence="8 9" key="1">
    <citation type="submission" date="2017-02" db="EMBL/GenBank/DDBJ databases">
        <title>Streptomyces pactum ACT12 Genome sequencing and assembly.</title>
        <authorList>
            <person name="Xue Q."/>
            <person name="Yan X."/>
            <person name="Jia L."/>
            <person name="Yan H."/>
        </authorList>
    </citation>
    <scope>NUCLEOTIDE SEQUENCE [LARGE SCALE GENOMIC DNA]</scope>
    <source>
        <strain evidence="8 9">ACT12</strain>
    </source>
</reference>
<evidence type="ECO:0000256" key="3">
    <source>
        <dbReference type="ARBA" id="ARBA00023022"/>
    </source>
</evidence>
<dbReference type="SUPFAM" id="SSF49319">
    <property type="entry name" value="Actinoxanthin-like"/>
    <property type="match status" value="1"/>
</dbReference>
<dbReference type="EMBL" id="CP019724">
    <property type="protein sequence ID" value="AQS65675.1"/>
    <property type="molecule type" value="Genomic_DNA"/>
</dbReference>
<dbReference type="EMBL" id="CP019724">
    <property type="protein sequence ID" value="AQS71581.1"/>
    <property type="molecule type" value="Genomic_DNA"/>
</dbReference>
<evidence type="ECO:0000256" key="5">
    <source>
        <dbReference type="ARBA" id="ARBA00023157"/>
    </source>
</evidence>
<dbReference type="Gene3D" id="2.60.40.230">
    <property type="entry name" value="Neocarzinostatin-like"/>
    <property type="match status" value="1"/>
</dbReference>
<evidence type="ECO:0000256" key="2">
    <source>
        <dbReference type="ARBA" id="ARBA00022529"/>
    </source>
</evidence>
<protein>
    <recommendedName>
        <fullName evidence="10">Neocarzinostatin</fullName>
    </recommendedName>
</protein>
<dbReference type="RefSeq" id="WP_055422211.1">
    <property type="nucleotide sequence ID" value="NZ_CP019724.1"/>
</dbReference>
<dbReference type="Proteomes" id="UP000189443">
    <property type="component" value="Chromosome"/>
</dbReference>
<keyword evidence="9" id="KW-1185">Reference proteome</keyword>